<keyword evidence="5" id="KW-1185">Reference proteome</keyword>
<protein>
    <submittedName>
        <fullName evidence="4">Integrase</fullName>
    </submittedName>
</protein>
<sequence length="538" mass="60089">MTVRVRDCAKCGRSVGRADRDLCARCHWAARHAPVKQVCPRCGQRRVLLPETGRCVRCSRTCGHCKAAVLLKDRELCSGCRRRELREQAKSACPRCGKPGTLREATGWCGPCSRPGRPPNPDAPCLDCGTTTRLTGAGRCRRCWNRSQHRVPVRAASLADSLDNPPPWLDGFATYLIPRLHPQRACAMLTRLGHLLPSGGPPSHPQALLDHAAETDAALARWLEDFFVSNRLALPLDWDDRRAAGRRRRRIDAVPEPLRPAAEAFAEHLLAQRERARRAGTRPHKHATIDVQLNAVRDLAIFLSRERGKTDWATVDVADLEAFLPGQPSSRATYLAGLRQFFGFAVRTRRILVDPTRTLTARQPRGFRGPTLTHERERYLFRRWSTDPTVHPHEALVGLLALLHGATTSDIRDLTDDLIDHNARTVHLGRRPRPTPLDPWTWTALQRCLDHRHHLGSSNPHLVVTARTNATRAAPSDGYVKHTLDPVGIQPRILRSTRLTDLVTTVDAKLVAAAYGMTNDGVTAYLADHVDRDRMPNP</sequence>
<feature type="domain" description="Core-binding (CB)" evidence="3">
    <location>
        <begin position="256"/>
        <end position="346"/>
    </location>
</feature>
<dbReference type="Gene3D" id="1.10.443.10">
    <property type="entry name" value="Intergrase catalytic core"/>
    <property type="match status" value="1"/>
</dbReference>
<dbReference type="InterPro" id="IPR044068">
    <property type="entry name" value="CB"/>
</dbReference>
<dbReference type="InterPro" id="IPR011010">
    <property type="entry name" value="DNA_brk_join_enz"/>
</dbReference>
<dbReference type="InterPro" id="IPR013762">
    <property type="entry name" value="Integrase-like_cat_sf"/>
</dbReference>
<dbReference type="SUPFAM" id="SSF56349">
    <property type="entry name" value="DNA breaking-rejoining enzymes"/>
    <property type="match status" value="1"/>
</dbReference>
<evidence type="ECO:0000256" key="1">
    <source>
        <dbReference type="ARBA" id="ARBA00023172"/>
    </source>
</evidence>
<keyword evidence="1" id="KW-0233">DNA recombination</keyword>
<accession>A0ABW2C3H3</accession>
<gene>
    <name evidence="4" type="ORF">ACFQGD_19810</name>
</gene>
<evidence type="ECO:0000259" key="3">
    <source>
        <dbReference type="PROSITE" id="PS51900"/>
    </source>
</evidence>
<name>A0ABW2C3H3_9PSEU</name>
<dbReference type="Proteomes" id="UP001596337">
    <property type="component" value="Unassembled WGS sequence"/>
</dbReference>
<evidence type="ECO:0000313" key="4">
    <source>
        <dbReference type="EMBL" id="MFC6869394.1"/>
    </source>
</evidence>
<dbReference type="PROSITE" id="PS51900">
    <property type="entry name" value="CB"/>
    <property type="match status" value="1"/>
</dbReference>
<dbReference type="EMBL" id="JBHSXX010000001">
    <property type="protein sequence ID" value="MFC6869394.1"/>
    <property type="molecule type" value="Genomic_DNA"/>
</dbReference>
<comment type="caution">
    <text evidence="4">The sequence shown here is derived from an EMBL/GenBank/DDBJ whole genome shotgun (WGS) entry which is preliminary data.</text>
</comment>
<reference evidence="5" key="1">
    <citation type="journal article" date="2019" name="Int. J. Syst. Evol. Microbiol.">
        <title>The Global Catalogue of Microorganisms (GCM) 10K type strain sequencing project: providing services to taxonomists for standard genome sequencing and annotation.</title>
        <authorList>
            <consortium name="The Broad Institute Genomics Platform"/>
            <consortium name="The Broad Institute Genome Sequencing Center for Infectious Disease"/>
            <person name="Wu L."/>
            <person name="Ma J."/>
        </authorList>
    </citation>
    <scope>NUCLEOTIDE SEQUENCE [LARGE SCALE GENOMIC DNA]</scope>
    <source>
        <strain evidence="5">KCTC 32255</strain>
    </source>
</reference>
<evidence type="ECO:0000256" key="2">
    <source>
        <dbReference type="PROSITE-ProRule" id="PRU01248"/>
    </source>
</evidence>
<proteinExistence type="predicted"/>
<dbReference type="RefSeq" id="WP_345398900.1">
    <property type="nucleotide sequence ID" value="NZ_BAABLA010000066.1"/>
</dbReference>
<keyword evidence="2" id="KW-0238">DNA-binding</keyword>
<evidence type="ECO:0000313" key="5">
    <source>
        <dbReference type="Proteomes" id="UP001596337"/>
    </source>
</evidence>
<organism evidence="4 5">
    <name type="scientific">Haloechinothrix salitolerans</name>
    <dbReference type="NCBI Taxonomy" id="926830"/>
    <lineage>
        <taxon>Bacteria</taxon>
        <taxon>Bacillati</taxon>
        <taxon>Actinomycetota</taxon>
        <taxon>Actinomycetes</taxon>
        <taxon>Pseudonocardiales</taxon>
        <taxon>Pseudonocardiaceae</taxon>
        <taxon>Haloechinothrix</taxon>
    </lineage>
</organism>